<dbReference type="Proteomes" id="UP001157960">
    <property type="component" value="Unassembled WGS sequence"/>
</dbReference>
<dbReference type="EMBL" id="FXTZ01000008">
    <property type="protein sequence ID" value="SMP24517.1"/>
    <property type="molecule type" value="Genomic_DNA"/>
</dbReference>
<sequence>MKKEFVYYFGLISLIITTFGVIKFIKNSNDHKECDTITHSFMRNNVEIREVKHICHEKYNF</sequence>
<keyword evidence="1" id="KW-0812">Transmembrane</keyword>
<feature type="transmembrane region" description="Helical" evidence="1">
    <location>
        <begin position="6"/>
        <end position="25"/>
    </location>
</feature>
<evidence type="ECO:0000256" key="1">
    <source>
        <dbReference type="SAM" id="Phobius"/>
    </source>
</evidence>
<accession>A0ABY1P455</accession>
<evidence type="ECO:0000313" key="3">
    <source>
        <dbReference type="Proteomes" id="UP001157960"/>
    </source>
</evidence>
<gene>
    <name evidence="2" type="ORF">SAMN06264346_10831</name>
</gene>
<name>A0ABY1P455_9FLAO</name>
<organism evidence="2 3">
    <name type="scientific">Chryseobacterium profundimaris</name>
    <dbReference type="NCBI Taxonomy" id="1387275"/>
    <lineage>
        <taxon>Bacteria</taxon>
        <taxon>Pseudomonadati</taxon>
        <taxon>Bacteroidota</taxon>
        <taxon>Flavobacteriia</taxon>
        <taxon>Flavobacteriales</taxon>
        <taxon>Weeksellaceae</taxon>
        <taxon>Chryseobacterium group</taxon>
        <taxon>Chryseobacterium</taxon>
    </lineage>
</organism>
<proteinExistence type="predicted"/>
<evidence type="ECO:0000313" key="2">
    <source>
        <dbReference type="EMBL" id="SMP24517.1"/>
    </source>
</evidence>
<comment type="caution">
    <text evidence="2">The sequence shown here is derived from an EMBL/GenBank/DDBJ whole genome shotgun (WGS) entry which is preliminary data.</text>
</comment>
<protein>
    <submittedName>
        <fullName evidence="2">Uncharacterized protein</fullName>
    </submittedName>
</protein>
<keyword evidence="3" id="KW-1185">Reference proteome</keyword>
<keyword evidence="1" id="KW-0472">Membrane</keyword>
<keyword evidence="1" id="KW-1133">Transmembrane helix</keyword>
<reference evidence="2 3" key="1">
    <citation type="submission" date="2017-05" db="EMBL/GenBank/DDBJ databases">
        <authorList>
            <person name="Varghese N."/>
            <person name="Submissions S."/>
        </authorList>
    </citation>
    <scope>NUCLEOTIDE SEQUENCE [LARGE SCALE GENOMIC DNA]</scope>
    <source>
        <strain evidence="2 3">DSM 28214</strain>
    </source>
</reference>